<reference evidence="2 3" key="1">
    <citation type="submission" date="2023-08" db="EMBL/GenBank/DDBJ databases">
        <authorList>
            <person name="Sharma P."/>
            <person name="Verma V."/>
            <person name="Mohan M.K."/>
            <person name="Dubey A.K."/>
        </authorList>
    </citation>
    <scope>NUCLEOTIDE SEQUENCE [LARGE SCALE GENOMIC DNA]</scope>
    <source>
        <strain evidence="2 3">ADP4</strain>
    </source>
</reference>
<keyword evidence="3" id="KW-1185">Reference proteome</keyword>
<accession>A0ABU7X7C6</accession>
<comment type="caution">
    <text evidence="2">The sequence shown here is derived from an EMBL/GenBank/DDBJ whole genome shotgun (WGS) entry which is preliminary data.</text>
</comment>
<evidence type="ECO:0000313" key="2">
    <source>
        <dbReference type="EMBL" id="MEF3119229.1"/>
    </source>
</evidence>
<keyword evidence="1" id="KW-0472">Membrane</keyword>
<proteinExistence type="predicted"/>
<dbReference type="RefSeq" id="WP_331790045.1">
    <property type="nucleotide sequence ID" value="NZ_JAVFKM010000040.1"/>
</dbReference>
<keyword evidence="1" id="KW-1133">Transmembrane helix</keyword>
<feature type="transmembrane region" description="Helical" evidence="1">
    <location>
        <begin position="20"/>
        <end position="46"/>
    </location>
</feature>
<dbReference type="Proteomes" id="UP001348265">
    <property type="component" value="Unassembled WGS sequence"/>
</dbReference>
<dbReference type="EMBL" id="JAVFKM010000040">
    <property type="protein sequence ID" value="MEF3119229.1"/>
    <property type="molecule type" value="Genomic_DNA"/>
</dbReference>
<organism evidence="2 3">
    <name type="scientific">Streptomyces chrestomyceticus</name>
    <dbReference type="NCBI Taxonomy" id="68185"/>
    <lineage>
        <taxon>Bacteria</taxon>
        <taxon>Bacillati</taxon>
        <taxon>Actinomycetota</taxon>
        <taxon>Actinomycetes</taxon>
        <taxon>Kitasatosporales</taxon>
        <taxon>Streptomycetaceae</taxon>
        <taxon>Streptomyces</taxon>
    </lineage>
</organism>
<name>A0ABU7X7C6_9ACTN</name>
<evidence type="ECO:0000256" key="1">
    <source>
        <dbReference type="SAM" id="Phobius"/>
    </source>
</evidence>
<sequence length="65" mass="7035">MPRPGCRETSVWEVTVTTTALIGTLIVFLMLTGAAPTSLPLLWALTATAADRGGIRLHYLRIRAL</sequence>
<evidence type="ECO:0000313" key="3">
    <source>
        <dbReference type="Proteomes" id="UP001348265"/>
    </source>
</evidence>
<keyword evidence="1" id="KW-0812">Transmembrane</keyword>
<gene>
    <name evidence="2" type="ORF">RB636_39395</name>
</gene>
<protein>
    <submittedName>
        <fullName evidence="2">Uncharacterized protein</fullName>
    </submittedName>
</protein>